<dbReference type="PROSITE" id="PS00600">
    <property type="entry name" value="AA_TRANSFER_CLASS_3"/>
    <property type="match status" value="1"/>
</dbReference>
<dbReference type="SUPFAM" id="SSF53383">
    <property type="entry name" value="PLP-dependent transferases"/>
    <property type="match status" value="1"/>
</dbReference>
<dbReference type="InterPro" id="IPR015421">
    <property type="entry name" value="PyrdxlP-dep_Trfase_major"/>
</dbReference>
<keyword evidence="3 5" id="KW-0808">Transferase</keyword>
<keyword evidence="4" id="KW-0663">Pyridoxal phosphate</keyword>
<dbReference type="PANTHER" id="PTHR42684">
    <property type="entry name" value="ADENOSYLMETHIONINE-8-AMINO-7-OXONONANOATE AMINOTRANSFERASE"/>
    <property type="match status" value="1"/>
</dbReference>
<protein>
    <submittedName>
        <fullName evidence="5">Adenosylmethionine-8-amino-7-oxononanoate aminotransferase</fullName>
        <ecNumber evidence="5">2.6.1.62</ecNumber>
    </submittedName>
</protein>
<evidence type="ECO:0000256" key="3">
    <source>
        <dbReference type="ARBA" id="ARBA00022679"/>
    </source>
</evidence>
<comment type="cofactor">
    <cofactor evidence="1">
        <name>pyridoxal 5'-phosphate</name>
        <dbReference type="ChEBI" id="CHEBI:597326"/>
    </cofactor>
</comment>
<dbReference type="Gene3D" id="3.40.640.10">
    <property type="entry name" value="Type I PLP-dependent aspartate aminotransferase-like (Major domain)"/>
    <property type="match status" value="1"/>
</dbReference>
<gene>
    <name evidence="5" type="primary">bioA_1</name>
    <name evidence="5" type="ORF">NCTC5908_00609</name>
</gene>
<dbReference type="InterPro" id="IPR005814">
    <property type="entry name" value="Aminotrans_3"/>
</dbReference>
<dbReference type="Gene3D" id="3.90.1150.10">
    <property type="entry name" value="Aspartate Aminotransferase, domain 1"/>
    <property type="match status" value="1"/>
</dbReference>
<reference evidence="5 6" key="1">
    <citation type="submission" date="2018-06" db="EMBL/GenBank/DDBJ databases">
        <authorList>
            <consortium name="Pathogen Informatics"/>
            <person name="Doyle S."/>
        </authorList>
    </citation>
    <scope>NUCLEOTIDE SEQUENCE [LARGE SCALE GENOMIC DNA]</scope>
    <source>
        <strain evidence="5 6">NCTC5908</strain>
    </source>
</reference>
<evidence type="ECO:0000313" key="5">
    <source>
        <dbReference type="EMBL" id="SSY93911.1"/>
    </source>
</evidence>
<dbReference type="InterPro" id="IPR049704">
    <property type="entry name" value="Aminotrans_3_PPA_site"/>
</dbReference>
<dbReference type="Pfam" id="PF00202">
    <property type="entry name" value="Aminotran_3"/>
    <property type="match status" value="1"/>
</dbReference>
<evidence type="ECO:0000256" key="2">
    <source>
        <dbReference type="ARBA" id="ARBA00022576"/>
    </source>
</evidence>
<dbReference type="EC" id="2.6.1.62" evidence="5"/>
<dbReference type="Proteomes" id="UP000253728">
    <property type="component" value="Unassembled WGS sequence"/>
</dbReference>
<name>A0A336NCZ7_AGGAP</name>
<evidence type="ECO:0000256" key="4">
    <source>
        <dbReference type="ARBA" id="ARBA00022898"/>
    </source>
</evidence>
<dbReference type="AlphaFoldDB" id="A0A336NCZ7"/>
<proteinExistence type="predicted"/>
<dbReference type="EMBL" id="UFSP01000001">
    <property type="protein sequence ID" value="SSY93911.1"/>
    <property type="molecule type" value="Genomic_DNA"/>
</dbReference>
<evidence type="ECO:0000256" key="1">
    <source>
        <dbReference type="ARBA" id="ARBA00001933"/>
    </source>
</evidence>
<sequence>MYFYSPMYLMRAKQLCEQYGVLLIFDEIATGFGRTGKLFAAEYAGISPDIMCIGKALTGGYLTLSATITTRAIAQTICQGEAHCFMHGPTFMANPLACAIAAESIDLLLESDWQGNVQRIEAQLKAELRIAASFKSVKEVRVLGAIGVLEMHEPVDLASLQARLVAHGVWVRPFGKLVYIMPPFIITPTQLSALTAGMLIAIKEEYHE</sequence>
<dbReference type="GO" id="GO:0009102">
    <property type="term" value="P:biotin biosynthetic process"/>
    <property type="evidence" value="ECO:0007669"/>
    <property type="project" value="TreeGrafter"/>
</dbReference>
<organism evidence="5 6">
    <name type="scientific">Aggregatibacter aphrophilus</name>
    <name type="common">Haemophilus aphrophilus</name>
    <dbReference type="NCBI Taxonomy" id="732"/>
    <lineage>
        <taxon>Bacteria</taxon>
        <taxon>Pseudomonadati</taxon>
        <taxon>Pseudomonadota</taxon>
        <taxon>Gammaproteobacteria</taxon>
        <taxon>Pasteurellales</taxon>
        <taxon>Pasteurellaceae</taxon>
        <taxon>Aggregatibacter</taxon>
    </lineage>
</organism>
<dbReference type="GO" id="GO:0030170">
    <property type="term" value="F:pyridoxal phosphate binding"/>
    <property type="evidence" value="ECO:0007669"/>
    <property type="project" value="InterPro"/>
</dbReference>
<evidence type="ECO:0000313" key="6">
    <source>
        <dbReference type="Proteomes" id="UP000253728"/>
    </source>
</evidence>
<accession>A0A336NCZ7</accession>
<dbReference type="PANTHER" id="PTHR42684:SF17">
    <property type="entry name" value="ADENOSYLMETHIONINE-8-AMINO-7-OXONONANOATE AMINOTRANSFERASE"/>
    <property type="match status" value="1"/>
</dbReference>
<keyword evidence="2 5" id="KW-0032">Aminotransferase</keyword>
<dbReference type="InterPro" id="IPR015424">
    <property type="entry name" value="PyrdxlP-dep_Trfase"/>
</dbReference>
<dbReference type="InterPro" id="IPR015422">
    <property type="entry name" value="PyrdxlP-dep_Trfase_small"/>
</dbReference>
<dbReference type="GO" id="GO:0004015">
    <property type="term" value="F:adenosylmethionine-8-amino-7-oxononanoate transaminase activity"/>
    <property type="evidence" value="ECO:0007669"/>
    <property type="project" value="UniProtKB-EC"/>
</dbReference>